<dbReference type="InterPro" id="IPR058625">
    <property type="entry name" value="MdtA-like_BSH"/>
</dbReference>
<dbReference type="Gene3D" id="2.40.50.100">
    <property type="match status" value="1"/>
</dbReference>
<dbReference type="Gene3D" id="1.10.287.470">
    <property type="entry name" value="Helix hairpin bin"/>
    <property type="match status" value="1"/>
</dbReference>
<dbReference type="EMBL" id="CP146606">
    <property type="protein sequence ID" value="WYK16852.1"/>
    <property type="molecule type" value="Genomic_DNA"/>
</dbReference>
<dbReference type="Proteomes" id="UP001281305">
    <property type="component" value="Chromosome"/>
</dbReference>
<dbReference type="RefSeq" id="WP_317056919.1">
    <property type="nucleotide sequence ID" value="NZ_CP146606.1"/>
</dbReference>
<dbReference type="PANTHER" id="PTHR30469">
    <property type="entry name" value="MULTIDRUG RESISTANCE PROTEIN MDTA"/>
    <property type="match status" value="1"/>
</dbReference>
<name>A0ABZ2TAY8_9RHOB</name>
<evidence type="ECO:0000259" key="2">
    <source>
        <dbReference type="Pfam" id="PF25917"/>
    </source>
</evidence>
<organism evidence="3 4">
    <name type="scientific">Roseovarius rhodophyticola</name>
    <dbReference type="NCBI Taxonomy" id="3080827"/>
    <lineage>
        <taxon>Bacteria</taxon>
        <taxon>Pseudomonadati</taxon>
        <taxon>Pseudomonadota</taxon>
        <taxon>Alphaproteobacteria</taxon>
        <taxon>Rhodobacterales</taxon>
        <taxon>Roseobacteraceae</taxon>
        <taxon>Roseovarius</taxon>
    </lineage>
</organism>
<dbReference type="Gene3D" id="2.40.420.20">
    <property type="match status" value="1"/>
</dbReference>
<evidence type="ECO:0000313" key="4">
    <source>
        <dbReference type="Proteomes" id="UP001281305"/>
    </source>
</evidence>
<evidence type="ECO:0000313" key="3">
    <source>
        <dbReference type="EMBL" id="WYK16852.1"/>
    </source>
</evidence>
<proteinExistence type="predicted"/>
<sequence length="486" mass="53138">MRFLRTSLTGLFLLSLTLGLFVYAGQIVYSAIQERIAAEAPSAPRSERVFVVNTVEGRLATETPTLVAFGEVISRRTLEIRARTGGTLVELALDFEDGGRVEEGQLLARIDPADAQFALDRAQSDVTDAEAEEREAERGLFLAQDDLNAARAQAKLRDKALTRQLDLQERGVGTTATVEQAELEMAQADQTVLSRRQALAVAEARVDQAQTQLARSRIALAEAKKRFEDTRIVAGFSGTLGDVSVVEGRFVSANEKLADLVDSARLDVAFRLSTSQHTRLLDATGRITQTPITARLDVFGVEIESTGRITRDSGSVEDGQTGRLVFAQLDSAVGFKPGDFVTVEITEPPLENVVRLPATALGADGRVLIVGAEDRLETRVVTLLRRQGNEVLVRGNGLEGQRIVAQRTPLLGPGLKVRVIEPLADENEQATASFLEISDEHRARLQNFVQSNTDMPEAVKQRLQEQLTQPRVPARVVERLERRMGG</sequence>
<keyword evidence="4" id="KW-1185">Reference proteome</keyword>
<reference evidence="3 4" key="1">
    <citation type="submission" date="2024-02" db="EMBL/GenBank/DDBJ databases">
        <title>Roseovarius strain W115 nov., isolated from a marine algae.</title>
        <authorList>
            <person name="Lee M.W."/>
            <person name="Lee J.K."/>
            <person name="Kim J.M."/>
            <person name="Choi D.G."/>
            <person name="Baek J.H."/>
            <person name="Bayburt H."/>
            <person name="Jung J.J."/>
            <person name="Han D.M."/>
            <person name="Jeon C.O."/>
        </authorList>
    </citation>
    <scope>NUCLEOTIDE SEQUENCE [LARGE SCALE GENOMIC DNA]</scope>
    <source>
        <strain evidence="3 4">W115</strain>
    </source>
</reference>
<feature type="domain" description="Multidrug resistance protein MdtA-like barrel-sandwich hybrid" evidence="2">
    <location>
        <begin position="76"/>
        <end position="261"/>
    </location>
</feature>
<dbReference type="Pfam" id="PF25917">
    <property type="entry name" value="BSH_RND"/>
    <property type="match status" value="1"/>
</dbReference>
<feature type="coiled-coil region" evidence="1">
    <location>
        <begin position="199"/>
        <end position="226"/>
    </location>
</feature>
<gene>
    <name evidence="3" type="ORF">RZS32_010465</name>
</gene>
<dbReference type="PANTHER" id="PTHR30469:SF15">
    <property type="entry name" value="HLYD FAMILY OF SECRETION PROTEINS"/>
    <property type="match status" value="1"/>
</dbReference>
<evidence type="ECO:0000256" key="1">
    <source>
        <dbReference type="SAM" id="Coils"/>
    </source>
</evidence>
<keyword evidence="1" id="KW-0175">Coiled coil</keyword>
<accession>A0ABZ2TAY8</accession>
<dbReference type="SUPFAM" id="SSF111369">
    <property type="entry name" value="HlyD-like secretion proteins"/>
    <property type="match status" value="2"/>
</dbReference>
<protein>
    <submittedName>
        <fullName evidence="3">HlyD family efflux transporter periplasmic adaptor subunit</fullName>
    </submittedName>
</protein>
<dbReference type="Gene3D" id="2.40.30.170">
    <property type="match status" value="1"/>
</dbReference>